<evidence type="ECO:0000313" key="1">
    <source>
        <dbReference type="EMBL" id="PCC99690.1"/>
    </source>
</evidence>
<evidence type="ECO:0000313" key="3">
    <source>
        <dbReference type="Proteomes" id="UP000243750"/>
    </source>
</evidence>
<accession>A0AA91Z6K9</accession>
<organism evidence="1 3">
    <name type="scientific">Halopseudomonas pelagia</name>
    <dbReference type="NCBI Taxonomy" id="553151"/>
    <lineage>
        <taxon>Bacteria</taxon>
        <taxon>Pseudomonadati</taxon>
        <taxon>Pseudomonadota</taxon>
        <taxon>Gammaproteobacteria</taxon>
        <taxon>Pseudomonadales</taxon>
        <taxon>Pseudomonadaceae</taxon>
        <taxon>Halopseudomonas</taxon>
    </lineage>
</organism>
<evidence type="ECO:0000313" key="2">
    <source>
        <dbReference type="EMBL" id="QFY58606.1"/>
    </source>
</evidence>
<dbReference type="InterPro" id="IPR013468">
    <property type="entry name" value="CHP02647"/>
</dbReference>
<proteinExistence type="predicted"/>
<keyword evidence="4" id="KW-1185">Reference proteome</keyword>
<evidence type="ECO:0000313" key="4">
    <source>
        <dbReference type="Proteomes" id="UP000344571"/>
    </source>
</evidence>
<name>A0AA91Z6K9_9GAMM</name>
<sequence>MMLKPEEIAEINLLNQFNLASALEGLKIHQHEASADVVAAAGRLHERGLTTLPDGGYLTSLGLDAAAHSQALLTILRAE</sequence>
<dbReference type="Proteomes" id="UP000344571">
    <property type="component" value="Chromosome"/>
</dbReference>
<dbReference type="Pfam" id="PF18918">
    <property type="entry name" value="DUF5669"/>
    <property type="match status" value="1"/>
</dbReference>
<reference evidence="1 3" key="1">
    <citation type="submission" date="2017-09" db="EMBL/GenBank/DDBJ databases">
        <title>Bacterial and phytoplankton interrelationship in Kongsfjorden, an Arctic fjord.</title>
        <authorList>
            <person name="Sinha R."/>
            <person name="Krishnan K."/>
        </authorList>
    </citation>
    <scope>NUCLEOTIDE SEQUENCE [LARGE SCALE GENOMIC DNA]</scope>
    <source>
        <strain evidence="1 3">58</strain>
    </source>
</reference>
<protein>
    <submittedName>
        <fullName evidence="1">TIGR02647 family protein</fullName>
    </submittedName>
</protein>
<dbReference type="EMBL" id="CP033116">
    <property type="protein sequence ID" value="QFY58606.1"/>
    <property type="molecule type" value="Genomic_DNA"/>
</dbReference>
<dbReference type="AlphaFoldDB" id="A0AA91Z6K9"/>
<gene>
    <name evidence="1" type="ORF">CO192_09395</name>
    <name evidence="2" type="ORF">EAO82_00140</name>
</gene>
<dbReference type="NCBIfam" id="TIGR02647">
    <property type="entry name" value="DNA"/>
    <property type="match status" value="1"/>
</dbReference>
<dbReference type="EMBL" id="NWMT01000093">
    <property type="protein sequence ID" value="PCC99690.1"/>
    <property type="molecule type" value="Genomic_DNA"/>
</dbReference>
<dbReference type="Proteomes" id="UP000243750">
    <property type="component" value="Unassembled WGS sequence"/>
</dbReference>
<reference evidence="2 4" key="2">
    <citation type="submission" date="2018-10" db="EMBL/GenBank/DDBJ databases">
        <title>Complete genome sequence of Pseudomonas pelagia strain Kongs-67.</title>
        <authorList>
            <person name="Sinha R.K."/>
            <person name="Krishnan K."/>
        </authorList>
    </citation>
    <scope>NUCLEOTIDE SEQUENCE [LARGE SCALE GENOMIC DNA]</scope>
    <source>
        <strain evidence="2 4">Kongs-67</strain>
    </source>
</reference>